<name>A0A1G8HPK6_9ACTN</name>
<keyword evidence="2" id="KW-1185">Reference proteome</keyword>
<sequence>MTDLFELRLGIYAAASAAHELADKAGSLLDERSRSASVVRTWVISLIPGDQPAEPGSEEELSVAELYEELPEQWRQEHPGADPADRRVTELRIGVYGDGVRALLDELCNLACPDREHHGACPVPWSSNYTVPFDDHYRAYLETHYGHLRRVHGM</sequence>
<dbReference type="OrthoDB" id="4311068at2"/>
<dbReference type="AlphaFoldDB" id="A0A1G8HPK6"/>
<reference evidence="1 2" key="1">
    <citation type="submission" date="2016-10" db="EMBL/GenBank/DDBJ databases">
        <authorList>
            <person name="de Groot N.N."/>
        </authorList>
    </citation>
    <scope>NUCLEOTIDE SEQUENCE [LARGE SCALE GENOMIC DNA]</scope>
    <source>
        <strain evidence="1 2">CPCC 201354</strain>
    </source>
</reference>
<proteinExistence type="predicted"/>
<dbReference type="EMBL" id="FNCN01000033">
    <property type="protein sequence ID" value="SDI08575.1"/>
    <property type="molecule type" value="Genomic_DNA"/>
</dbReference>
<evidence type="ECO:0000313" key="1">
    <source>
        <dbReference type="EMBL" id="SDI08575.1"/>
    </source>
</evidence>
<dbReference type="RefSeq" id="WP_093174057.1">
    <property type="nucleotide sequence ID" value="NZ_FNCN01000033.1"/>
</dbReference>
<organism evidence="1 2">
    <name type="scientific">Sinosporangium album</name>
    <dbReference type="NCBI Taxonomy" id="504805"/>
    <lineage>
        <taxon>Bacteria</taxon>
        <taxon>Bacillati</taxon>
        <taxon>Actinomycetota</taxon>
        <taxon>Actinomycetes</taxon>
        <taxon>Streptosporangiales</taxon>
        <taxon>Streptosporangiaceae</taxon>
        <taxon>Sinosporangium</taxon>
    </lineage>
</organism>
<evidence type="ECO:0000313" key="2">
    <source>
        <dbReference type="Proteomes" id="UP000198923"/>
    </source>
</evidence>
<protein>
    <submittedName>
        <fullName evidence="1">Uncharacterized protein</fullName>
    </submittedName>
</protein>
<dbReference type="Proteomes" id="UP000198923">
    <property type="component" value="Unassembled WGS sequence"/>
</dbReference>
<accession>A0A1G8HPK6</accession>
<gene>
    <name evidence="1" type="ORF">SAMN05421505_13337</name>
</gene>